<evidence type="ECO:0000313" key="2">
    <source>
        <dbReference type="EMBL" id="MFF5922135.1"/>
    </source>
</evidence>
<dbReference type="Pfam" id="PF00903">
    <property type="entry name" value="Glyoxalase"/>
    <property type="match status" value="1"/>
</dbReference>
<proteinExistence type="predicted"/>
<dbReference type="InterPro" id="IPR029068">
    <property type="entry name" value="Glyas_Bleomycin-R_OHBP_Dase"/>
</dbReference>
<name>A0ABW6XX93_9ACTN</name>
<accession>A0ABW6XX93</accession>
<dbReference type="Proteomes" id="UP001602370">
    <property type="component" value="Unassembled WGS sequence"/>
</dbReference>
<dbReference type="InterPro" id="IPR037523">
    <property type="entry name" value="VOC_core"/>
</dbReference>
<feature type="domain" description="VOC" evidence="1">
    <location>
        <begin position="7"/>
        <end position="115"/>
    </location>
</feature>
<keyword evidence="3" id="KW-1185">Reference proteome</keyword>
<comment type="caution">
    <text evidence="2">The sequence shown here is derived from an EMBL/GenBank/DDBJ whole genome shotgun (WGS) entry which is preliminary data.</text>
</comment>
<protein>
    <submittedName>
        <fullName evidence="2">VOC family protein</fullName>
    </submittedName>
</protein>
<sequence>MTTTFRGLATIRYHADDLTAARAWYSEVLGIEPYFERPEYIEFRLGDYRQELGISRTPSAPAGVVAYWHVDDVDAEMARLLDLGAKEHEPLRDYGDFRAGAVLDPFGNVLGIMRNPHYLEVLGEHGQGATGS</sequence>
<reference evidence="2 3" key="1">
    <citation type="submission" date="2024-10" db="EMBL/GenBank/DDBJ databases">
        <title>The Natural Products Discovery Center: Release of the First 8490 Sequenced Strains for Exploring Actinobacteria Biosynthetic Diversity.</title>
        <authorList>
            <person name="Kalkreuter E."/>
            <person name="Kautsar S.A."/>
            <person name="Yang D."/>
            <person name="Bader C.D."/>
            <person name="Teijaro C.N."/>
            <person name="Fluegel L."/>
            <person name="Davis C.M."/>
            <person name="Simpson J.R."/>
            <person name="Lauterbach L."/>
            <person name="Steele A.D."/>
            <person name="Gui C."/>
            <person name="Meng S."/>
            <person name="Li G."/>
            <person name="Viehrig K."/>
            <person name="Ye F."/>
            <person name="Su P."/>
            <person name="Kiefer A.F."/>
            <person name="Nichols A."/>
            <person name="Cepeda A.J."/>
            <person name="Yan W."/>
            <person name="Fan B."/>
            <person name="Jiang Y."/>
            <person name="Adhikari A."/>
            <person name="Zheng C.-J."/>
            <person name="Schuster L."/>
            <person name="Cowan T.M."/>
            <person name="Smanski M.J."/>
            <person name="Chevrette M.G."/>
            <person name="De Carvalho L.P.S."/>
            <person name="Shen B."/>
        </authorList>
    </citation>
    <scope>NUCLEOTIDE SEQUENCE [LARGE SCALE GENOMIC DNA]</scope>
    <source>
        <strain evidence="2 3">NPDC012605</strain>
    </source>
</reference>
<evidence type="ECO:0000259" key="1">
    <source>
        <dbReference type="PROSITE" id="PS51819"/>
    </source>
</evidence>
<evidence type="ECO:0000313" key="3">
    <source>
        <dbReference type="Proteomes" id="UP001602370"/>
    </source>
</evidence>
<dbReference type="RefSeq" id="WP_030317145.1">
    <property type="nucleotide sequence ID" value="NZ_JBIBDZ010000009.1"/>
</dbReference>
<dbReference type="InterPro" id="IPR004360">
    <property type="entry name" value="Glyas_Fos-R_dOase_dom"/>
</dbReference>
<dbReference type="EMBL" id="JBIBDZ010000009">
    <property type="protein sequence ID" value="MFF5922135.1"/>
    <property type="molecule type" value="Genomic_DNA"/>
</dbReference>
<gene>
    <name evidence="2" type="ORF">ACFY8C_27950</name>
</gene>
<dbReference type="SUPFAM" id="SSF54593">
    <property type="entry name" value="Glyoxalase/Bleomycin resistance protein/Dihydroxybiphenyl dioxygenase"/>
    <property type="match status" value="1"/>
</dbReference>
<organism evidence="2 3">
    <name type="scientific">Streptomyces flavochromogenes</name>
    <dbReference type="NCBI Taxonomy" id="68199"/>
    <lineage>
        <taxon>Bacteria</taxon>
        <taxon>Bacillati</taxon>
        <taxon>Actinomycetota</taxon>
        <taxon>Actinomycetes</taxon>
        <taxon>Kitasatosporales</taxon>
        <taxon>Streptomycetaceae</taxon>
        <taxon>Streptomyces</taxon>
    </lineage>
</organism>
<dbReference type="Gene3D" id="3.10.180.10">
    <property type="entry name" value="2,3-Dihydroxybiphenyl 1,2-Dioxygenase, domain 1"/>
    <property type="match status" value="1"/>
</dbReference>
<dbReference type="PROSITE" id="PS51819">
    <property type="entry name" value="VOC"/>
    <property type="match status" value="1"/>
</dbReference>